<comment type="function">
    <text evidence="3">Catalyzes the formation of N(4)-acetylcytidine (ac(4)C) at the wobble position of elongator tRNA(Met), using acetate and ATP as substrates. First activates an acetate ion to form acetyladenylate (Ac-AMP) and then transfers the acetyl group to tRNA to form ac(4)C34.</text>
</comment>
<dbReference type="GO" id="GO:0005524">
    <property type="term" value="F:ATP binding"/>
    <property type="evidence" value="ECO:0007669"/>
    <property type="project" value="UniProtKB-KW"/>
</dbReference>
<comment type="similarity">
    <text evidence="3">Belongs to the TmcAL family.</text>
</comment>
<evidence type="ECO:0000313" key="5">
    <source>
        <dbReference type="Proteomes" id="UP000595254"/>
    </source>
</evidence>
<evidence type="ECO:0000313" key="4">
    <source>
        <dbReference type="EMBL" id="QQT01641.1"/>
    </source>
</evidence>
<evidence type="ECO:0000256" key="3">
    <source>
        <dbReference type="HAMAP-Rule" id="MF_01539"/>
    </source>
</evidence>
<keyword evidence="5" id="KW-1185">Reference proteome</keyword>
<dbReference type="InterPro" id="IPR014729">
    <property type="entry name" value="Rossmann-like_a/b/a_fold"/>
</dbReference>
<protein>
    <recommendedName>
        <fullName evidence="3">tRNA(Met) cytidine acetate ligase</fullName>
        <ecNumber evidence="3">6.3.4.-</ecNumber>
    </recommendedName>
</protein>
<dbReference type="Proteomes" id="UP000595254">
    <property type="component" value="Chromosome"/>
</dbReference>
<feature type="binding site" evidence="3">
    <location>
        <begin position="187"/>
        <end position="188"/>
    </location>
    <ligand>
        <name>ATP</name>
        <dbReference type="ChEBI" id="CHEBI:30616"/>
    </ligand>
</feature>
<accession>A0A974NPD5</accession>
<dbReference type="GO" id="GO:0006400">
    <property type="term" value="P:tRNA modification"/>
    <property type="evidence" value="ECO:0007669"/>
    <property type="project" value="UniProtKB-UniRule"/>
</dbReference>
<keyword evidence="3" id="KW-0694">RNA-binding</keyword>
<evidence type="ECO:0000256" key="1">
    <source>
        <dbReference type="ARBA" id="ARBA00022598"/>
    </source>
</evidence>
<keyword evidence="3" id="KW-0963">Cytoplasm</keyword>
<dbReference type="KEGG" id="ppsr:I6J18_07215"/>
<reference evidence="4 5" key="1">
    <citation type="submission" date="2021-01" db="EMBL/GenBank/DDBJ databases">
        <title>FDA dAtabase for Regulatory Grade micrObial Sequences (FDA-ARGOS): Supporting development and validation of Infectious Disease Dx tests.</title>
        <authorList>
            <person name="Nelson B."/>
            <person name="Plummer A."/>
            <person name="Tallon L."/>
            <person name="Sadzewicz L."/>
            <person name="Zhao X."/>
            <person name="Boylan J."/>
            <person name="Ott S."/>
            <person name="Bowen H."/>
            <person name="Vavikolanu K."/>
            <person name="Mehta A."/>
            <person name="Aluvathingal J."/>
            <person name="Nadendla S."/>
            <person name="Myers T."/>
            <person name="Yan Y."/>
            <person name="Sichtig H."/>
        </authorList>
    </citation>
    <scope>NUCLEOTIDE SEQUENCE [LARGE SCALE GENOMIC DNA]</scope>
    <source>
        <strain evidence="4 5">FDAARGOS_1161</strain>
    </source>
</reference>
<dbReference type="Pfam" id="PF05636">
    <property type="entry name" value="HIGH_NTase1"/>
    <property type="match status" value="1"/>
</dbReference>
<comment type="catalytic activity">
    <reaction evidence="3">
        <text>cytidine(34) in elongator tRNA(Met) + acetate + ATP = N(4)-acetylcytidine(34) in elongator tRNA(Met) + AMP + diphosphate</text>
        <dbReference type="Rhea" id="RHEA:58144"/>
        <dbReference type="Rhea" id="RHEA-COMP:10693"/>
        <dbReference type="Rhea" id="RHEA-COMP:10694"/>
        <dbReference type="ChEBI" id="CHEBI:30089"/>
        <dbReference type="ChEBI" id="CHEBI:30616"/>
        <dbReference type="ChEBI" id="CHEBI:33019"/>
        <dbReference type="ChEBI" id="CHEBI:74900"/>
        <dbReference type="ChEBI" id="CHEBI:82748"/>
        <dbReference type="ChEBI" id="CHEBI:456215"/>
    </reaction>
</comment>
<feature type="binding site" evidence="3">
    <location>
        <position position="162"/>
    </location>
    <ligand>
        <name>ATP</name>
        <dbReference type="ChEBI" id="CHEBI:30616"/>
    </ligand>
</feature>
<dbReference type="Gene3D" id="3.40.50.620">
    <property type="entry name" value="HUPs"/>
    <property type="match status" value="1"/>
</dbReference>
<feature type="binding site" evidence="3">
    <location>
        <begin position="7"/>
        <end position="20"/>
    </location>
    <ligand>
        <name>ATP</name>
        <dbReference type="ChEBI" id="CHEBI:30616"/>
    </ligand>
</feature>
<dbReference type="InterPro" id="IPR008513">
    <property type="entry name" value="tRNA(Met)_cyd_acetate_ligase"/>
</dbReference>
<keyword evidence="1 3" id="KW-0436">Ligase</keyword>
<dbReference type="GO" id="GO:0016879">
    <property type="term" value="F:ligase activity, forming carbon-nitrogen bonds"/>
    <property type="evidence" value="ECO:0007669"/>
    <property type="project" value="UniProtKB-UniRule"/>
</dbReference>
<feature type="binding site" evidence="3">
    <location>
        <position position="101"/>
    </location>
    <ligand>
        <name>ATP</name>
        <dbReference type="ChEBI" id="CHEBI:30616"/>
    </ligand>
</feature>
<keyword evidence="2 3" id="KW-0819">tRNA processing</keyword>
<dbReference type="GO" id="GO:0000049">
    <property type="term" value="F:tRNA binding"/>
    <property type="evidence" value="ECO:0007669"/>
    <property type="project" value="UniProtKB-KW"/>
</dbReference>
<dbReference type="NCBIfam" id="NF010191">
    <property type="entry name" value="PRK13670.1"/>
    <property type="match status" value="1"/>
</dbReference>
<organism evidence="4 5">
    <name type="scientific">Peribacillus psychrosaccharolyticus</name>
    <name type="common">Bacillus psychrosaccharolyticus</name>
    <dbReference type="NCBI Taxonomy" id="1407"/>
    <lineage>
        <taxon>Bacteria</taxon>
        <taxon>Bacillati</taxon>
        <taxon>Bacillota</taxon>
        <taxon>Bacilli</taxon>
        <taxon>Bacillales</taxon>
        <taxon>Bacillaceae</taxon>
        <taxon>Peribacillus</taxon>
    </lineage>
</organism>
<name>A0A974NPD5_PERPY</name>
<dbReference type="SUPFAM" id="SSF52374">
    <property type="entry name" value="Nucleotidylyl transferase"/>
    <property type="match status" value="1"/>
</dbReference>
<gene>
    <name evidence="3" type="primary">tmcAL</name>
    <name evidence="4" type="ORF">I6J18_07215</name>
</gene>
<evidence type="ECO:0000256" key="2">
    <source>
        <dbReference type="ARBA" id="ARBA00022694"/>
    </source>
</evidence>
<keyword evidence="3" id="KW-0067">ATP-binding</keyword>
<sequence>MKAVGLVVEYNPFHNGHAYHVEQSRLASGADVVIAVMSGPFLQRGEPALVSKWARTEMALAAGVDLVIELPAPFASQNAEIFARGSISILEALGCSSFCFGSEDGSIDPFMEAYYFMTKQQSSYDAALRTHLSSGNSYPKAASLAYQELSNGLKLVDLSKPNNILGFEYIKTALHHSFDIIPATIKRIQADYHETQLGAQPIASATGIRKALAEKGSTISTIKQYVPETTAESLNRYIRTYGSLHTWEDYWPLLKYRLLSASSAELAEIAEMEEGIEYRLKSMVLHSTSFQDFMVKIKTKRYTWTRLQRVCVHILTGTYKETTKKLQESPSYLRILGMNDNGRDYLHQIKKHISLPLVSRLASFKEDSIHADIQASTIYTLGLKEPFQSLLLKREYESPVIYRKMV</sequence>
<proteinExistence type="inferred from homology"/>
<keyword evidence="3" id="KW-0547">Nucleotide-binding</keyword>
<dbReference type="AlphaFoldDB" id="A0A974NPD5"/>
<dbReference type="HAMAP" id="MF_01539">
    <property type="entry name" value="TmcAL"/>
    <property type="match status" value="1"/>
</dbReference>
<dbReference type="GO" id="GO:0005737">
    <property type="term" value="C:cytoplasm"/>
    <property type="evidence" value="ECO:0007669"/>
    <property type="project" value="UniProtKB-SubCell"/>
</dbReference>
<dbReference type="EC" id="6.3.4.-" evidence="3"/>
<comment type="subcellular location">
    <subcellularLocation>
        <location evidence="3">Cytoplasm</location>
    </subcellularLocation>
</comment>
<keyword evidence="3" id="KW-0820">tRNA-binding</keyword>
<dbReference type="PANTHER" id="PTHR37825:SF1">
    <property type="entry name" value="TRNA(MET) CYTIDINE ACETATE LIGASE"/>
    <property type="match status" value="1"/>
</dbReference>
<dbReference type="RefSeq" id="WP_040374606.1">
    <property type="nucleotide sequence ID" value="NZ_CP068053.1"/>
</dbReference>
<dbReference type="PANTHER" id="PTHR37825">
    <property type="entry name" value="TRNA(MET) CYTIDINE ACETATE LIGASE"/>
    <property type="match status" value="1"/>
</dbReference>
<dbReference type="EMBL" id="CP068053">
    <property type="protein sequence ID" value="QQT01641.1"/>
    <property type="molecule type" value="Genomic_DNA"/>
</dbReference>